<dbReference type="EMBL" id="CAXLJM020000129">
    <property type="protein sequence ID" value="CAL8139581.1"/>
    <property type="molecule type" value="Genomic_DNA"/>
</dbReference>
<evidence type="ECO:0000313" key="3">
    <source>
        <dbReference type="EMBL" id="CAL8139581.1"/>
    </source>
</evidence>
<keyword evidence="2" id="KW-1133">Transmembrane helix</keyword>
<dbReference type="Proteomes" id="UP001642540">
    <property type="component" value="Unassembled WGS sequence"/>
</dbReference>
<evidence type="ECO:0000256" key="1">
    <source>
        <dbReference type="SAM" id="MobiDB-lite"/>
    </source>
</evidence>
<evidence type="ECO:0000313" key="4">
    <source>
        <dbReference type="Proteomes" id="UP001642540"/>
    </source>
</evidence>
<keyword evidence="2" id="KW-0472">Membrane</keyword>
<gene>
    <name evidence="3" type="ORF">ODALV1_LOCUS27895</name>
</gene>
<protein>
    <submittedName>
        <fullName evidence="3">Uncharacterized protein</fullName>
    </submittedName>
</protein>
<keyword evidence="2" id="KW-0812">Transmembrane</keyword>
<name>A0ABP1RZ49_9HEXA</name>
<evidence type="ECO:0000256" key="2">
    <source>
        <dbReference type="SAM" id="Phobius"/>
    </source>
</evidence>
<sequence length="156" mass="18178">MTSLAAVLRPRRGSSFAGESRKQSNRRTFNYHHEDFQKQSDSQSVFVLEEALEEKIIPLAKDIKNKTRDFKNELNAIRICLEKAIFLMILLLIVKLGLDAWMIGTGRKPEYYYVLSHSQIESIIDLLPLKMEGYTEIRFVKFLETIWIPASAKLQW</sequence>
<proteinExistence type="predicted"/>
<comment type="caution">
    <text evidence="3">The sequence shown here is derived from an EMBL/GenBank/DDBJ whole genome shotgun (WGS) entry which is preliminary data.</text>
</comment>
<reference evidence="3 4" key="1">
    <citation type="submission" date="2024-08" db="EMBL/GenBank/DDBJ databases">
        <authorList>
            <person name="Cucini C."/>
            <person name="Frati F."/>
        </authorList>
    </citation>
    <scope>NUCLEOTIDE SEQUENCE [LARGE SCALE GENOMIC DNA]</scope>
</reference>
<feature type="transmembrane region" description="Helical" evidence="2">
    <location>
        <begin position="84"/>
        <end position="103"/>
    </location>
</feature>
<feature type="region of interest" description="Disordered" evidence="1">
    <location>
        <begin position="1"/>
        <end position="24"/>
    </location>
</feature>
<keyword evidence="4" id="KW-1185">Reference proteome</keyword>
<accession>A0ABP1RZ49</accession>
<organism evidence="3 4">
    <name type="scientific">Orchesella dallaii</name>
    <dbReference type="NCBI Taxonomy" id="48710"/>
    <lineage>
        <taxon>Eukaryota</taxon>
        <taxon>Metazoa</taxon>
        <taxon>Ecdysozoa</taxon>
        <taxon>Arthropoda</taxon>
        <taxon>Hexapoda</taxon>
        <taxon>Collembola</taxon>
        <taxon>Entomobryomorpha</taxon>
        <taxon>Entomobryoidea</taxon>
        <taxon>Orchesellidae</taxon>
        <taxon>Orchesellinae</taxon>
        <taxon>Orchesella</taxon>
    </lineage>
</organism>